<keyword evidence="4" id="KW-0804">Transcription</keyword>
<dbReference type="InterPro" id="IPR000847">
    <property type="entry name" value="LysR_HTH_N"/>
</dbReference>
<dbReference type="EMBL" id="CP042305">
    <property type="protein sequence ID" value="QDZ16522.1"/>
    <property type="molecule type" value="Genomic_DNA"/>
</dbReference>
<dbReference type="GO" id="GO:0003700">
    <property type="term" value="F:DNA-binding transcription factor activity"/>
    <property type="evidence" value="ECO:0007669"/>
    <property type="project" value="InterPro"/>
</dbReference>
<evidence type="ECO:0000256" key="2">
    <source>
        <dbReference type="ARBA" id="ARBA00023015"/>
    </source>
</evidence>
<evidence type="ECO:0000256" key="1">
    <source>
        <dbReference type="ARBA" id="ARBA00009437"/>
    </source>
</evidence>
<dbReference type="InterPro" id="IPR036388">
    <property type="entry name" value="WH-like_DNA-bd_sf"/>
</dbReference>
<dbReference type="Proteomes" id="UP000320216">
    <property type="component" value="Chromosome"/>
</dbReference>
<dbReference type="GO" id="GO:0003677">
    <property type="term" value="F:DNA binding"/>
    <property type="evidence" value="ECO:0007669"/>
    <property type="project" value="UniProtKB-KW"/>
</dbReference>
<dbReference type="KEGG" id="huw:FPZ11_18790"/>
<comment type="similarity">
    <text evidence="1">Belongs to the LysR transcriptional regulatory family.</text>
</comment>
<dbReference type="CDD" id="cd05466">
    <property type="entry name" value="PBP2_LTTR_substrate"/>
    <property type="match status" value="1"/>
</dbReference>
<dbReference type="RefSeq" id="WP_146322526.1">
    <property type="nucleotide sequence ID" value="NZ_CP042305.1"/>
</dbReference>
<dbReference type="GO" id="GO:0032993">
    <property type="term" value="C:protein-DNA complex"/>
    <property type="evidence" value="ECO:0007669"/>
    <property type="project" value="TreeGrafter"/>
</dbReference>
<reference evidence="6 7" key="1">
    <citation type="submission" date="2019-07" db="EMBL/GenBank/DDBJ databases">
        <title>Full genome sequence of Humibacter sp. WJ7-1.</title>
        <authorList>
            <person name="Im W.-T."/>
        </authorList>
    </citation>
    <scope>NUCLEOTIDE SEQUENCE [LARGE SCALE GENOMIC DNA]</scope>
    <source>
        <strain evidence="6 7">WJ7-1</strain>
    </source>
</reference>
<organism evidence="6 7">
    <name type="scientific">Humibacter ginsenosidimutans</name>
    <dbReference type="NCBI Taxonomy" id="2599293"/>
    <lineage>
        <taxon>Bacteria</taxon>
        <taxon>Bacillati</taxon>
        <taxon>Actinomycetota</taxon>
        <taxon>Actinomycetes</taxon>
        <taxon>Micrococcales</taxon>
        <taxon>Microbacteriaceae</taxon>
        <taxon>Humibacter</taxon>
    </lineage>
</organism>
<feature type="domain" description="HTH lysR-type" evidence="5">
    <location>
        <begin position="1"/>
        <end position="58"/>
    </location>
</feature>
<dbReference type="AlphaFoldDB" id="A0A5B8MA15"/>
<dbReference type="PANTHER" id="PTHR30346">
    <property type="entry name" value="TRANSCRIPTIONAL DUAL REGULATOR HCAR-RELATED"/>
    <property type="match status" value="1"/>
</dbReference>
<dbReference type="Gene3D" id="3.40.190.290">
    <property type="match status" value="1"/>
</dbReference>
<dbReference type="OrthoDB" id="4131546at2"/>
<proteinExistence type="inferred from homology"/>
<name>A0A5B8MA15_9MICO</name>
<evidence type="ECO:0000259" key="5">
    <source>
        <dbReference type="PROSITE" id="PS50931"/>
    </source>
</evidence>
<dbReference type="InterPro" id="IPR036390">
    <property type="entry name" value="WH_DNA-bd_sf"/>
</dbReference>
<dbReference type="Pfam" id="PF03466">
    <property type="entry name" value="LysR_substrate"/>
    <property type="match status" value="1"/>
</dbReference>
<dbReference type="PROSITE" id="PS50931">
    <property type="entry name" value="HTH_LYSR"/>
    <property type="match status" value="1"/>
</dbReference>
<evidence type="ECO:0000313" key="7">
    <source>
        <dbReference type="Proteomes" id="UP000320216"/>
    </source>
</evidence>
<accession>A0A5B8MA15</accession>
<evidence type="ECO:0000256" key="3">
    <source>
        <dbReference type="ARBA" id="ARBA00023125"/>
    </source>
</evidence>
<keyword evidence="2" id="KW-0805">Transcription regulation</keyword>
<dbReference type="SUPFAM" id="SSF53850">
    <property type="entry name" value="Periplasmic binding protein-like II"/>
    <property type="match status" value="1"/>
</dbReference>
<dbReference type="InterPro" id="IPR005119">
    <property type="entry name" value="LysR_subst-bd"/>
</dbReference>
<evidence type="ECO:0000256" key="4">
    <source>
        <dbReference type="ARBA" id="ARBA00023163"/>
    </source>
</evidence>
<evidence type="ECO:0000313" key="6">
    <source>
        <dbReference type="EMBL" id="QDZ16522.1"/>
    </source>
</evidence>
<keyword evidence="3" id="KW-0238">DNA-binding</keyword>
<protein>
    <submittedName>
        <fullName evidence="6">LysR family transcriptional regulator</fullName>
    </submittedName>
</protein>
<gene>
    <name evidence="6" type="ORF">FPZ11_18790</name>
</gene>
<keyword evidence="7" id="KW-1185">Reference proteome</keyword>
<dbReference type="PANTHER" id="PTHR30346:SF29">
    <property type="entry name" value="LYSR SUBSTRATE-BINDING"/>
    <property type="match status" value="1"/>
</dbReference>
<sequence length="297" mass="31596">MDPHRLRLLRELGDRGSIAAVARALYITPSAVSQQLTALQREFSVPLTERTGRTLRLTEAGEALAAASAGVESALADAAESVDAYLATSDRTVSVGGLPSILMLLLPRLSIDGPPLHLSDVDVAVRDFAGRTADHDLVIAHRLPNAQEWPARVSVTPLFAEPLDVALPVTHRLAGRTSVRPHDLRGERWLVAHADFPLAGVIDHLGALIGERPVVAHEVNDFPLLAELTRRGAGIGMLPRYSSRELVGDDLALVPIVGGTFARNVDVLARPESLARAAVRDVLAGMRGAATEIAHSG</sequence>
<dbReference type="SUPFAM" id="SSF46785">
    <property type="entry name" value="Winged helix' DNA-binding domain"/>
    <property type="match status" value="1"/>
</dbReference>
<dbReference type="Gene3D" id="1.10.10.10">
    <property type="entry name" value="Winged helix-like DNA-binding domain superfamily/Winged helix DNA-binding domain"/>
    <property type="match status" value="1"/>
</dbReference>
<dbReference type="Pfam" id="PF00126">
    <property type="entry name" value="HTH_1"/>
    <property type="match status" value="1"/>
</dbReference>